<gene>
    <name evidence="8" type="ORF">N7482_005194</name>
</gene>
<feature type="region of interest" description="Disordered" evidence="6">
    <location>
        <begin position="609"/>
        <end position="630"/>
    </location>
</feature>
<dbReference type="SUPFAM" id="SSF48452">
    <property type="entry name" value="TPR-like"/>
    <property type="match status" value="1"/>
</dbReference>
<dbReference type="InterPro" id="IPR027417">
    <property type="entry name" value="P-loop_NTPase"/>
</dbReference>
<keyword evidence="3 5" id="KW-0347">Helicase</keyword>
<dbReference type="InterPro" id="IPR014016">
    <property type="entry name" value="UvrD-like_ATP-bd"/>
</dbReference>
<keyword evidence="4 5" id="KW-0067">ATP-binding</keyword>
<keyword evidence="1 5" id="KW-0547">Nucleotide-binding</keyword>
<dbReference type="EMBL" id="JAPQKN010000003">
    <property type="protein sequence ID" value="KAJ5166413.1"/>
    <property type="molecule type" value="Genomic_DNA"/>
</dbReference>
<evidence type="ECO:0000256" key="6">
    <source>
        <dbReference type="SAM" id="MobiDB-lite"/>
    </source>
</evidence>
<dbReference type="GO" id="GO:0005524">
    <property type="term" value="F:ATP binding"/>
    <property type="evidence" value="ECO:0007669"/>
    <property type="project" value="UniProtKB-UniRule"/>
</dbReference>
<evidence type="ECO:0000256" key="2">
    <source>
        <dbReference type="ARBA" id="ARBA00022801"/>
    </source>
</evidence>
<keyword evidence="2 5" id="KW-0378">Hydrolase</keyword>
<proteinExistence type="predicted"/>
<keyword evidence="9" id="KW-1185">Reference proteome</keyword>
<dbReference type="PROSITE" id="PS51198">
    <property type="entry name" value="UVRD_HELICASE_ATP_BIND"/>
    <property type="match status" value="1"/>
</dbReference>
<feature type="binding site" evidence="5">
    <location>
        <begin position="555"/>
        <end position="562"/>
    </location>
    <ligand>
        <name>ATP</name>
        <dbReference type="ChEBI" id="CHEBI:30616"/>
    </ligand>
</feature>
<dbReference type="RefSeq" id="XP_056542874.1">
    <property type="nucleotide sequence ID" value="XM_056687319.1"/>
</dbReference>
<evidence type="ECO:0000259" key="7">
    <source>
        <dbReference type="PROSITE" id="PS51198"/>
    </source>
</evidence>
<reference evidence="8" key="2">
    <citation type="journal article" date="2023" name="IMA Fungus">
        <title>Comparative genomic study of the Penicillium genus elucidates a diverse pangenome and 15 lateral gene transfer events.</title>
        <authorList>
            <person name="Petersen C."/>
            <person name="Sorensen T."/>
            <person name="Nielsen M.R."/>
            <person name="Sondergaard T.E."/>
            <person name="Sorensen J.L."/>
            <person name="Fitzpatrick D.A."/>
            <person name="Frisvad J.C."/>
            <person name="Nielsen K.L."/>
        </authorList>
    </citation>
    <scope>NUCLEOTIDE SEQUENCE</scope>
    <source>
        <strain evidence="8">IBT 26290</strain>
    </source>
</reference>
<dbReference type="PANTHER" id="PTHR21529">
    <property type="entry name" value="MAMMARY TURMOR VIRUS RECEPTOR HOMOLOG 1, 2 MTVR1, 2"/>
    <property type="match status" value="1"/>
</dbReference>
<feature type="region of interest" description="Disordered" evidence="6">
    <location>
        <begin position="228"/>
        <end position="249"/>
    </location>
</feature>
<evidence type="ECO:0000256" key="1">
    <source>
        <dbReference type="ARBA" id="ARBA00022741"/>
    </source>
</evidence>
<comment type="caution">
    <text evidence="8">The sequence shown here is derived from an EMBL/GenBank/DDBJ whole genome shotgun (WGS) entry which is preliminary data.</text>
</comment>
<dbReference type="Proteomes" id="UP001149163">
    <property type="component" value="Unassembled WGS sequence"/>
</dbReference>
<dbReference type="Gene3D" id="3.40.50.300">
    <property type="entry name" value="P-loop containing nucleotide triphosphate hydrolases"/>
    <property type="match status" value="2"/>
</dbReference>
<dbReference type="GeneID" id="81426495"/>
<dbReference type="GO" id="GO:0016787">
    <property type="term" value="F:hydrolase activity"/>
    <property type="evidence" value="ECO:0007669"/>
    <property type="project" value="UniProtKB-UniRule"/>
</dbReference>
<organism evidence="8 9">
    <name type="scientific">Penicillium canariense</name>
    <dbReference type="NCBI Taxonomy" id="189055"/>
    <lineage>
        <taxon>Eukaryota</taxon>
        <taxon>Fungi</taxon>
        <taxon>Dikarya</taxon>
        <taxon>Ascomycota</taxon>
        <taxon>Pezizomycotina</taxon>
        <taxon>Eurotiomycetes</taxon>
        <taxon>Eurotiomycetidae</taxon>
        <taxon>Eurotiales</taxon>
        <taxon>Aspergillaceae</taxon>
        <taxon>Penicillium</taxon>
    </lineage>
</organism>
<dbReference type="Gene3D" id="1.25.40.10">
    <property type="entry name" value="Tetratricopeptide repeat domain"/>
    <property type="match status" value="1"/>
</dbReference>
<evidence type="ECO:0000256" key="5">
    <source>
        <dbReference type="PROSITE-ProRule" id="PRU00560"/>
    </source>
</evidence>
<evidence type="ECO:0000256" key="3">
    <source>
        <dbReference type="ARBA" id="ARBA00022806"/>
    </source>
</evidence>
<protein>
    <submittedName>
        <fullName evidence="8">DNA helicase UvrD-like C-terminal</fullName>
    </submittedName>
</protein>
<evidence type="ECO:0000313" key="8">
    <source>
        <dbReference type="EMBL" id="KAJ5166413.1"/>
    </source>
</evidence>
<feature type="domain" description="UvrD-like helicase ATP-binding" evidence="7">
    <location>
        <begin position="534"/>
        <end position="886"/>
    </location>
</feature>
<dbReference type="InterPro" id="IPR011990">
    <property type="entry name" value="TPR-like_helical_dom_sf"/>
</dbReference>
<accession>A0A9W9I437</accession>
<evidence type="ECO:0000313" key="9">
    <source>
        <dbReference type="Proteomes" id="UP001149163"/>
    </source>
</evidence>
<dbReference type="InterPro" id="IPR039904">
    <property type="entry name" value="TRANK1"/>
</dbReference>
<name>A0A9W9I437_9EURO</name>
<dbReference type="PANTHER" id="PTHR21529:SF4">
    <property type="entry name" value="TPR AND ANKYRIN REPEAT-CONTAINING PROTEIN 1"/>
    <property type="match status" value="1"/>
</dbReference>
<evidence type="ECO:0000256" key="4">
    <source>
        <dbReference type="ARBA" id="ARBA00022840"/>
    </source>
</evidence>
<dbReference type="SUPFAM" id="SSF52540">
    <property type="entry name" value="P-loop containing nucleoside triphosphate hydrolases"/>
    <property type="match status" value="1"/>
</dbReference>
<dbReference type="GO" id="GO:0004386">
    <property type="term" value="F:helicase activity"/>
    <property type="evidence" value="ECO:0007669"/>
    <property type="project" value="UniProtKB-UniRule"/>
</dbReference>
<reference evidence="8" key="1">
    <citation type="submission" date="2022-11" db="EMBL/GenBank/DDBJ databases">
        <authorList>
            <person name="Petersen C."/>
        </authorList>
    </citation>
    <scope>NUCLEOTIDE SEQUENCE</scope>
    <source>
        <strain evidence="8">IBT 26290</strain>
    </source>
</reference>
<dbReference type="OrthoDB" id="3156807at2759"/>
<sequence>MGSSRRPTLCTILLQVSDPGLHEYNHALARIDQYYTGLFDGMTDEAVREEIELHPARTLTRLQKSFDILKTKSLAAPVAEGIFKSVIVSLVNSSANLLSPDQAVQLVGSALPLVIKHPTPYLREVAELLVSQDGMFEHLVADEKHVFVMKEWLLSKKKSLDLSVTIKMSEKLVNMCDACSSGHGVGCISKEWKKATNLMASLQDLLNTLNSNNNCVLKENLPSLDTMKVLDRDDKKSNQAKNTRSERKVSFNVPEAVQEDLQSLEMPKVHSTSAVIHALGHLRTEIVPKLMRTALESFPCRICLEKLDKSSTHISNPVSEELYNERQEGVAVDLFGKPVGLWKVLLSDEAMKSVKKLARAGDVSRVGLRLREIASGKWHGADLDKPAGSKEQRKRMRIPIMRAKVSTSTWILWQIDVGFYDDAPWVEQQIAKVWQIATSEDEMEVVIGQIIEIQGCYHEETVEKCCNIPPKQTDDTFIPNRYGHAKKNASKMKPIGATRKADHALLDMSNKSYNVTESLLKSIMHPTGREEFPFELSPEEMEIVRHFDTSSLILGRSGTGKTTCLLFKIFAKYRARQAAHGGKSIRQILLTRSPHLASKLQAYSRSLIETQNDDPSRESSSTDQEPDSFLSLKDQNFPFVCTYDEFLGLLEKTFRRANRQDFLGNKHAKRNGEAILDKKLEERIIDFDGFKTEYWSCLSGIAPSGCSPELLFAEIMGVVKGSSISARTLVPLTHVEYLSRGSKASPAFATETDRDKVFQTFERYEKIKRQRKQLDELDRVIALLQALKESPNLSKVIRQCFEEIYVDEIQDLRCLDIVLLLSCLCDARGIHLAGDTAQCISKDSVFRFPEIKALFYDYYEAIATELNQPSIAKPKQFMLAKNYRSHQGILSFASWVMHLLWNGFPETIDKLDPEIGLTGGPKPIIFAGFDSSILSAKMIGLVKLNDQVADFGAEQVILVRDETSKNKLQSQIGEIALVLTILESKGMEFDDVLVYNFFGGHLYVAATRARKQLWFMETIDNSIDPILQALSTSGDGELAELVRQKDEDVGLVSMLVSKKAKKAKKILTYTQKVAEKVQVLRAGGSVDPERWIKRAAHLLHQKNYADALFCYKKANDTRGIAQSQAWLHEQEGRSRRAAGDSEGFSVSYEKAIALFLETELLSEAADCFQGLGRFDKAAELWKNQGQLQKAAAFYERGGHYSEASECFHLNGESEQAIEVLRRGEQFDELIDYINRNRSRLSSTTLHRYSRLCNILLKQGRISSDLRAATIRLLGSDVDKLAFFKEFEMYDQLRSFYNEKGRWYEYYETSVAAGDLPAAMDTMLCHKLMHVLDKKTVETILHYSMVEVLFAHFGIIEGRPELEQDFLKPLRSTPLENPTVQWLTIFELADSLQNQLAPATMKTLHDGILKDFFCLFVVSHKIETVLRKWNVINLPFDILMHATKLLYDLESRDKDSLASLSLLCGLYNPPKQDDVLVMLPWSTIKPESGADTVDLSTEGLLSRAKAWIRERFSEAIAHYEFAASTIFKHEFPRRCPFFIIRGVCAKQRQGECDLFHERAGSDTCMARLQSILSIAEVYSRLSNLYYSRVMTESFHKTFLGRRRHWVQMLMSELSFVTSLEQSTTTIAKLLSKLRNGTEFGATRACFEDLLYHRMGRDWHGIQTFTALLEQVHISRLLGKALSINMNIESIQAQFFSSSLGPECAWRYFRALVSRINGILYRHRHSTHPLKISLDGLYSAVRLRLAIIEQQPVDFICRVKEFCLCMDMIDRTSLEHLHSLYSVLELASTQMLCIVNPASACVIPWSWVLQYLPLIMKAPVARENTPDEVLRATYMACVRGMVTSICKLAQTVESAALEHAIEFQGLGRKRITPSMAKRRLFDLLTTIVLNLAHHPIRPRGLNEIWDLVHKTLGYVAPPGFSTPGSLQKLRDVVLPTYAAYNGKDKLHVITLDDSDKCPPYLRAFVTQADPRLKLSFVLGMAQFEENEPVTKLANDTFDMDDYSRYEIEIVVKLQSRWRRVKLVLEDNRRMEESLEGQLMHALFSLCSTKFGTLPGSARVPAKEKIRIRKLLFTDGMNIMLDLEALIANLRLVNQQWKIRFDLSFLQTSDIEELDNIKSRMTSIEAKLKELTQFWSLHGLNSVVILVSSKVLSEKAREAHRIILVLKHDLEAIEAEVERISRG</sequence>
<dbReference type="Pfam" id="PF00580">
    <property type="entry name" value="UvrD-helicase"/>
    <property type="match status" value="1"/>
</dbReference>